<proteinExistence type="predicted"/>
<organism evidence="2 3">
    <name type="scientific">Marivirga lumbricoides</name>
    <dbReference type="NCBI Taxonomy" id="1046115"/>
    <lineage>
        <taxon>Bacteria</taxon>
        <taxon>Pseudomonadati</taxon>
        <taxon>Bacteroidota</taxon>
        <taxon>Cytophagia</taxon>
        <taxon>Cytophagales</taxon>
        <taxon>Marivirgaceae</taxon>
        <taxon>Marivirga</taxon>
    </lineage>
</organism>
<gene>
    <name evidence="2" type="ORF">GCM10011506_43990</name>
</gene>
<evidence type="ECO:0000313" key="3">
    <source>
        <dbReference type="Proteomes" id="UP000636010"/>
    </source>
</evidence>
<evidence type="ECO:0000259" key="1">
    <source>
        <dbReference type="Pfam" id="PF07007"/>
    </source>
</evidence>
<dbReference type="RefSeq" id="WP_188467501.1">
    <property type="nucleotide sequence ID" value="NZ_BAABHU010000018.1"/>
</dbReference>
<sequence>MKFINKLLLCGSIIIIAFSCNNSKSEYANFCDELDAVDLEMNNKVEEIQKKYANKKAFLKRFNSAQIQWIQYKNRHIRAVFPLKKEMYSEQYGKDYNYCKCEELARLTKLRNNELERWLKPSENKENCPASWN</sequence>
<evidence type="ECO:0000313" key="2">
    <source>
        <dbReference type="EMBL" id="GGC53559.1"/>
    </source>
</evidence>
<name>A0ABQ1N529_9BACT</name>
<keyword evidence="3" id="KW-1185">Reference proteome</keyword>
<dbReference type="Pfam" id="PF07007">
    <property type="entry name" value="LprI"/>
    <property type="match status" value="1"/>
</dbReference>
<comment type="caution">
    <text evidence="2">The sequence shown here is derived from an EMBL/GenBank/DDBJ whole genome shotgun (WGS) entry which is preliminary data.</text>
</comment>
<protein>
    <recommendedName>
        <fullName evidence="1">Lysozyme inhibitor LprI-like N-terminal domain-containing protein</fullName>
    </recommendedName>
</protein>
<dbReference type="InterPro" id="IPR009739">
    <property type="entry name" value="LprI-like_N"/>
</dbReference>
<feature type="domain" description="Lysozyme inhibitor LprI-like N-terminal" evidence="1">
    <location>
        <begin position="27"/>
        <end position="115"/>
    </location>
</feature>
<reference evidence="3" key="1">
    <citation type="journal article" date="2019" name="Int. J. Syst. Evol. Microbiol.">
        <title>The Global Catalogue of Microorganisms (GCM) 10K type strain sequencing project: providing services to taxonomists for standard genome sequencing and annotation.</title>
        <authorList>
            <consortium name="The Broad Institute Genomics Platform"/>
            <consortium name="The Broad Institute Genome Sequencing Center for Infectious Disease"/>
            <person name="Wu L."/>
            <person name="Ma J."/>
        </authorList>
    </citation>
    <scope>NUCLEOTIDE SEQUENCE [LARGE SCALE GENOMIC DNA]</scope>
    <source>
        <strain evidence="3">CGMCC 1.10832</strain>
    </source>
</reference>
<accession>A0ABQ1N529</accession>
<dbReference type="Gene3D" id="1.20.1270.180">
    <property type="match status" value="1"/>
</dbReference>
<dbReference type="Proteomes" id="UP000636010">
    <property type="component" value="Unassembled WGS sequence"/>
</dbReference>
<dbReference type="PROSITE" id="PS51257">
    <property type="entry name" value="PROKAR_LIPOPROTEIN"/>
    <property type="match status" value="1"/>
</dbReference>
<dbReference type="EMBL" id="BMEC01000018">
    <property type="protein sequence ID" value="GGC53559.1"/>
    <property type="molecule type" value="Genomic_DNA"/>
</dbReference>